<dbReference type="GO" id="GO:0005783">
    <property type="term" value="C:endoplasmic reticulum"/>
    <property type="evidence" value="ECO:0007669"/>
    <property type="project" value="TreeGrafter"/>
</dbReference>
<feature type="compositionally biased region" description="Acidic residues" evidence="9">
    <location>
        <begin position="330"/>
        <end position="339"/>
    </location>
</feature>
<keyword evidence="12" id="KW-1185">Reference proteome</keyword>
<dbReference type="eggNOG" id="KOG1311">
    <property type="taxonomic scope" value="Eukaryota"/>
</dbReference>
<dbReference type="InterPro" id="IPR039859">
    <property type="entry name" value="PFA4/ZDH16/20/ERF2-like"/>
</dbReference>
<evidence type="ECO:0000256" key="2">
    <source>
        <dbReference type="ARBA" id="ARBA00022679"/>
    </source>
</evidence>
<dbReference type="EMBL" id="AGNL01015472">
    <property type="protein sequence ID" value="EJK65786.1"/>
    <property type="molecule type" value="Genomic_DNA"/>
</dbReference>
<reference evidence="11 12" key="1">
    <citation type="journal article" date="2012" name="Genome Biol.">
        <title>Genome and low-iron response of an oceanic diatom adapted to chronic iron limitation.</title>
        <authorList>
            <person name="Lommer M."/>
            <person name="Specht M."/>
            <person name="Roy A.S."/>
            <person name="Kraemer L."/>
            <person name="Andreson R."/>
            <person name="Gutowska M.A."/>
            <person name="Wolf J."/>
            <person name="Bergner S.V."/>
            <person name="Schilhabel M.B."/>
            <person name="Klostermeier U.C."/>
            <person name="Beiko R.G."/>
            <person name="Rosenstiel P."/>
            <person name="Hippler M."/>
            <person name="Laroche J."/>
        </authorList>
    </citation>
    <scope>NUCLEOTIDE SEQUENCE [LARGE SCALE GENOMIC DNA]</scope>
    <source>
        <strain evidence="11 12">CCMP1005</strain>
    </source>
</reference>
<dbReference type="EC" id="2.3.1.225" evidence="7"/>
<evidence type="ECO:0000256" key="7">
    <source>
        <dbReference type="RuleBase" id="RU079119"/>
    </source>
</evidence>
<comment type="subcellular location">
    <subcellularLocation>
        <location evidence="1">Membrane</location>
        <topology evidence="1">Multi-pass membrane protein</topology>
    </subcellularLocation>
</comment>
<feature type="coiled-coil region" evidence="8">
    <location>
        <begin position="259"/>
        <end position="286"/>
    </location>
</feature>
<feature type="transmembrane region" description="Helical" evidence="7">
    <location>
        <begin position="36"/>
        <end position="53"/>
    </location>
</feature>
<evidence type="ECO:0000256" key="6">
    <source>
        <dbReference type="ARBA" id="ARBA00023315"/>
    </source>
</evidence>
<proteinExistence type="inferred from homology"/>
<protein>
    <recommendedName>
        <fullName evidence="7">Palmitoyltransferase</fullName>
        <ecNumber evidence="7">2.3.1.225</ecNumber>
    </recommendedName>
</protein>
<keyword evidence="2 7" id="KW-0808">Transferase</keyword>
<comment type="domain">
    <text evidence="7">The DHHC domain is required for palmitoyltransferase activity.</text>
</comment>
<keyword evidence="6 7" id="KW-0012">Acyltransferase</keyword>
<evidence type="ECO:0000256" key="4">
    <source>
        <dbReference type="ARBA" id="ARBA00022989"/>
    </source>
</evidence>
<dbReference type="PANTHER" id="PTHR22883:SF203">
    <property type="entry name" value="PALMITOYLTRANSFERASE"/>
    <property type="match status" value="1"/>
</dbReference>
<accession>K0SXP6</accession>
<dbReference type="OrthoDB" id="9909019at2759"/>
<dbReference type="GO" id="GO:0019706">
    <property type="term" value="F:protein-cysteine S-palmitoyltransferase activity"/>
    <property type="evidence" value="ECO:0007669"/>
    <property type="project" value="UniProtKB-EC"/>
</dbReference>
<dbReference type="Proteomes" id="UP000266841">
    <property type="component" value="Unassembled WGS sequence"/>
</dbReference>
<evidence type="ECO:0000313" key="11">
    <source>
        <dbReference type="EMBL" id="EJK65786.1"/>
    </source>
</evidence>
<keyword evidence="8" id="KW-0175">Coiled coil</keyword>
<evidence type="ECO:0000256" key="1">
    <source>
        <dbReference type="ARBA" id="ARBA00004141"/>
    </source>
</evidence>
<evidence type="ECO:0000256" key="5">
    <source>
        <dbReference type="ARBA" id="ARBA00023136"/>
    </source>
</evidence>
<feature type="domain" description="Palmitoyltransferase DHHC" evidence="10">
    <location>
        <begin position="117"/>
        <end position="258"/>
    </location>
</feature>
<keyword evidence="5 7" id="KW-0472">Membrane</keyword>
<feature type="transmembrane region" description="Helical" evidence="7">
    <location>
        <begin position="165"/>
        <end position="193"/>
    </location>
</feature>
<dbReference type="GO" id="GO:0006612">
    <property type="term" value="P:protein targeting to membrane"/>
    <property type="evidence" value="ECO:0007669"/>
    <property type="project" value="TreeGrafter"/>
</dbReference>
<dbReference type="GO" id="GO:0016020">
    <property type="term" value="C:membrane"/>
    <property type="evidence" value="ECO:0007669"/>
    <property type="project" value="UniProtKB-SubCell"/>
</dbReference>
<dbReference type="Pfam" id="PF01529">
    <property type="entry name" value="DHHC"/>
    <property type="match status" value="1"/>
</dbReference>
<dbReference type="GO" id="GO:0005794">
    <property type="term" value="C:Golgi apparatus"/>
    <property type="evidence" value="ECO:0007669"/>
    <property type="project" value="TreeGrafter"/>
</dbReference>
<dbReference type="PANTHER" id="PTHR22883">
    <property type="entry name" value="ZINC FINGER DHHC DOMAIN CONTAINING PROTEIN"/>
    <property type="match status" value="1"/>
</dbReference>
<organism evidence="11 12">
    <name type="scientific">Thalassiosira oceanica</name>
    <name type="common">Marine diatom</name>
    <dbReference type="NCBI Taxonomy" id="159749"/>
    <lineage>
        <taxon>Eukaryota</taxon>
        <taxon>Sar</taxon>
        <taxon>Stramenopiles</taxon>
        <taxon>Ochrophyta</taxon>
        <taxon>Bacillariophyta</taxon>
        <taxon>Coscinodiscophyceae</taxon>
        <taxon>Thalassiosirophycidae</taxon>
        <taxon>Thalassiosirales</taxon>
        <taxon>Thalassiosiraceae</taxon>
        <taxon>Thalassiosira</taxon>
    </lineage>
</organism>
<comment type="similarity">
    <text evidence="7">Belongs to the DHHC palmitoyltransferase family.</text>
</comment>
<dbReference type="PROSITE" id="PS50216">
    <property type="entry name" value="DHHC"/>
    <property type="match status" value="1"/>
</dbReference>
<evidence type="ECO:0000259" key="10">
    <source>
        <dbReference type="Pfam" id="PF01529"/>
    </source>
</evidence>
<keyword evidence="4 7" id="KW-1133">Transmembrane helix</keyword>
<feature type="region of interest" description="Disordered" evidence="9">
    <location>
        <begin position="323"/>
        <end position="353"/>
    </location>
</feature>
<gene>
    <name evidence="11" type="ORF">THAOC_13323</name>
</gene>
<evidence type="ECO:0000256" key="3">
    <source>
        <dbReference type="ARBA" id="ARBA00022692"/>
    </source>
</evidence>
<dbReference type="InterPro" id="IPR001594">
    <property type="entry name" value="Palmitoyltrfase_DHHC"/>
</dbReference>
<feature type="transmembrane region" description="Helical" evidence="7">
    <location>
        <begin position="217"/>
        <end position="243"/>
    </location>
</feature>
<comment type="catalytic activity">
    <reaction evidence="7">
        <text>L-cysteinyl-[protein] + hexadecanoyl-CoA = S-hexadecanoyl-L-cysteinyl-[protein] + CoA</text>
        <dbReference type="Rhea" id="RHEA:36683"/>
        <dbReference type="Rhea" id="RHEA-COMP:10131"/>
        <dbReference type="Rhea" id="RHEA-COMP:11032"/>
        <dbReference type="ChEBI" id="CHEBI:29950"/>
        <dbReference type="ChEBI" id="CHEBI:57287"/>
        <dbReference type="ChEBI" id="CHEBI:57379"/>
        <dbReference type="ChEBI" id="CHEBI:74151"/>
        <dbReference type="EC" id="2.3.1.225"/>
    </reaction>
</comment>
<comment type="caution">
    <text evidence="11">The sequence shown here is derived from an EMBL/GenBank/DDBJ whole genome shotgun (WGS) entry which is preliminary data.</text>
</comment>
<sequence length="614" mass="67882">MYDGWLGKFKVIDRRQTHHILVGEAFARPPYNPSQVGTWILLPILLLQFALFVSPILPLSAAIVCTLCVFVCGATAAYFAYKVCSIDPIDEKLRLHLQDNEGPGKSRQNGGPAENEEEGTKFCWIDGIDVYSNSMHCKFCNKCVSNFDHHCHWLNTCVGGKNYDYFFLTVGSTLSLVLSRGLSLSGLVIAYFVQYDHRKTGGIVERADKWFNADSGLIIMIVNGSFLLVDLGCIALLTQLFVFHIRLRREGITTYAYIIRDGQRKRDSARQKMEFERRRLAAIQQASADGNWIKKMRLQAAGLPHLGDGICFFCDPIRTEPAPSNANENIENEQDDESDSSNNDVCDSDEQHYGMMSGATTQNAQMLRDFVPVSPVNLKTGQIMTSQKSDEAGKSIKPLPTYLFAYLLWLLSNRIVLGKFPAHQCTGAHCLLVLKTYIESSVMLSRTNLAPMHFAIRGLTGFPDFHSAPWLACCGWFLFIARKLVSAILEGQASAKRRRRVGKNIDGAGRKTSLGLATGVEQRRKCRKDDSLTMSREAAGLGAKVVGNEREGRVKGGTANGSRLDWQGGWGGWGHGRVGTLLGVGLLAARQPTGPLVCVWFGGLSVVGDWRGGW</sequence>
<keyword evidence="3 7" id="KW-0812">Transmembrane</keyword>
<name>K0SXP6_THAOC</name>
<dbReference type="AlphaFoldDB" id="K0SXP6"/>
<feature type="transmembrane region" description="Helical" evidence="7">
    <location>
        <begin position="59"/>
        <end position="81"/>
    </location>
</feature>
<evidence type="ECO:0000313" key="12">
    <source>
        <dbReference type="Proteomes" id="UP000266841"/>
    </source>
</evidence>
<evidence type="ECO:0000256" key="8">
    <source>
        <dbReference type="SAM" id="Coils"/>
    </source>
</evidence>
<evidence type="ECO:0000256" key="9">
    <source>
        <dbReference type="SAM" id="MobiDB-lite"/>
    </source>
</evidence>
<feature type="non-terminal residue" evidence="11">
    <location>
        <position position="614"/>
    </location>
</feature>